<dbReference type="EMBL" id="HQ317390">
    <property type="protein sequence ID" value="AFK66695.1"/>
    <property type="molecule type" value="Genomic_DNA"/>
</dbReference>
<reference evidence="2 3" key="1">
    <citation type="journal article" date="2013" name="Extremophiles">
        <title>Genomic analysis of cold-active Colwelliaphage 9A and psychrophilic phage-host interactions.</title>
        <authorList>
            <person name="Colangelo-Lillis J.R."/>
            <person name="Deming J.W."/>
        </authorList>
    </citation>
    <scope>NUCLEOTIDE SEQUENCE [LARGE SCALE GENOMIC DNA]</scope>
    <source>
        <strain evidence="2">9A</strain>
    </source>
</reference>
<dbReference type="KEGG" id="vg:13165516"/>
<evidence type="ECO:0000259" key="1">
    <source>
        <dbReference type="Pfam" id="PF14216"/>
    </source>
</evidence>
<sequence length="113" mass="12725">MSKIPNGVVMVGRVGYNPRGFEAVRCDRNSNSPLKNPFGGKNGSTDTRENSLQAFKEHFPTEMSNVSSKVRLTLKRLLRKLKSGISINLQCHCQPNPCHCDNYKEFLDKELAK</sequence>
<evidence type="ECO:0000313" key="3">
    <source>
        <dbReference type="Proteomes" id="UP000005266"/>
    </source>
</evidence>
<gene>
    <name evidence="2" type="ORF">COPG_00099</name>
</gene>
<name>I3UMI0_9CAUD</name>
<accession>I3UMI0</accession>
<dbReference type="Pfam" id="PF14216">
    <property type="entry name" value="DUF4326"/>
    <property type="match status" value="1"/>
</dbReference>
<protein>
    <recommendedName>
        <fullName evidence="1">DUF4326 domain-containing protein</fullName>
    </recommendedName>
</protein>
<dbReference type="RefSeq" id="YP_006489285.1">
    <property type="nucleotide sequence ID" value="NC_018088.1"/>
</dbReference>
<evidence type="ECO:0000313" key="2">
    <source>
        <dbReference type="EMBL" id="AFK66695.1"/>
    </source>
</evidence>
<feature type="domain" description="DUF4326" evidence="1">
    <location>
        <begin position="22"/>
        <end position="102"/>
    </location>
</feature>
<dbReference type="GeneID" id="13165516"/>
<proteinExistence type="predicted"/>
<dbReference type="InterPro" id="IPR025475">
    <property type="entry name" value="DUF4326"/>
</dbReference>
<dbReference type="Proteomes" id="UP000005266">
    <property type="component" value="Segment"/>
</dbReference>
<organism evidence="2 3">
    <name type="scientific">Colwellia phage 9A</name>
    <dbReference type="NCBI Taxonomy" id="765765"/>
    <lineage>
        <taxon>Viruses</taxon>
        <taxon>Duplodnaviria</taxon>
        <taxon>Heunggongvirae</taxon>
        <taxon>Uroviricota</taxon>
        <taxon>Caudoviricetes</taxon>
        <taxon>Franklinbayvirus</taxon>
        <taxon>Franklinbayvirus fv9A</taxon>
    </lineage>
</organism>
<keyword evidence="3" id="KW-1185">Reference proteome</keyword>